<proteinExistence type="predicted"/>
<evidence type="ECO:0000313" key="3">
    <source>
        <dbReference type="Proteomes" id="UP000636709"/>
    </source>
</evidence>
<evidence type="ECO:0000313" key="2">
    <source>
        <dbReference type="EMBL" id="KAF8703298.1"/>
    </source>
</evidence>
<feature type="region of interest" description="Disordered" evidence="1">
    <location>
        <begin position="1"/>
        <end position="41"/>
    </location>
</feature>
<dbReference type="EMBL" id="JACEFO010001778">
    <property type="protein sequence ID" value="KAF8703298.1"/>
    <property type="molecule type" value="Genomic_DNA"/>
</dbReference>
<sequence>MISRTSAQRGRGPGTTAAMRPRRRPPWPWTCRRRCGVTRGG</sequence>
<name>A0A835BNN8_9POAL</name>
<feature type="compositionally biased region" description="Basic residues" evidence="1">
    <location>
        <begin position="20"/>
        <end position="41"/>
    </location>
</feature>
<comment type="caution">
    <text evidence="2">The sequence shown here is derived from an EMBL/GenBank/DDBJ whole genome shotgun (WGS) entry which is preliminary data.</text>
</comment>
<dbReference type="AlphaFoldDB" id="A0A835BNN8"/>
<dbReference type="Proteomes" id="UP000636709">
    <property type="component" value="Unassembled WGS sequence"/>
</dbReference>
<gene>
    <name evidence="2" type="ORF">HU200_032091</name>
</gene>
<protein>
    <submittedName>
        <fullName evidence="2">Uncharacterized protein</fullName>
    </submittedName>
</protein>
<reference evidence="2" key="1">
    <citation type="submission" date="2020-07" db="EMBL/GenBank/DDBJ databases">
        <title>Genome sequence and genetic diversity analysis of an under-domesticated orphan crop, white fonio (Digitaria exilis).</title>
        <authorList>
            <person name="Bennetzen J.L."/>
            <person name="Chen S."/>
            <person name="Ma X."/>
            <person name="Wang X."/>
            <person name="Yssel A.E.J."/>
            <person name="Chaluvadi S.R."/>
            <person name="Johnson M."/>
            <person name="Gangashetty P."/>
            <person name="Hamidou F."/>
            <person name="Sanogo M.D."/>
            <person name="Zwaenepoel A."/>
            <person name="Wallace J."/>
            <person name="Van De Peer Y."/>
            <person name="Van Deynze A."/>
        </authorList>
    </citation>
    <scope>NUCLEOTIDE SEQUENCE</scope>
    <source>
        <tissue evidence="2">Leaves</tissue>
    </source>
</reference>
<evidence type="ECO:0000256" key="1">
    <source>
        <dbReference type="SAM" id="MobiDB-lite"/>
    </source>
</evidence>
<accession>A0A835BNN8</accession>
<organism evidence="2 3">
    <name type="scientific">Digitaria exilis</name>
    <dbReference type="NCBI Taxonomy" id="1010633"/>
    <lineage>
        <taxon>Eukaryota</taxon>
        <taxon>Viridiplantae</taxon>
        <taxon>Streptophyta</taxon>
        <taxon>Embryophyta</taxon>
        <taxon>Tracheophyta</taxon>
        <taxon>Spermatophyta</taxon>
        <taxon>Magnoliopsida</taxon>
        <taxon>Liliopsida</taxon>
        <taxon>Poales</taxon>
        <taxon>Poaceae</taxon>
        <taxon>PACMAD clade</taxon>
        <taxon>Panicoideae</taxon>
        <taxon>Panicodae</taxon>
        <taxon>Paniceae</taxon>
        <taxon>Anthephorinae</taxon>
        <taxon>Digitaria</taxon>
    </lineage>
</organism>
<keyword evidence="3" id="KW-1185">Reference proteome</keyword>